<sequence>MIEAHDLSIRIGRRLVVEAATLACRAGEVTALTGPSGCGKTTLLQGLGLLLRPAGGRLAVDGEDATHWPERRRRAFWRERAAFIQQDYGVIDDASLAFNVALRTDLFGQPARGSLPGVREALRRVGLRRPESEPAAHLSGGEKQRLAAARALYRGADVVFADEPTASLDRGNRDRVTGLLEELAGAGAAVVIATHDERLARRCARVHEMARAG</sequence>
<dbReference type="InterPro" id="IPR003439">
    <property type="entry name" value="ABC_transporter-like_ATP-bd"/>
</dbReference>
<dbReference type="GO" id="GO:0005524">
    <property type="term" value="F:ATP binding"/>
    <property type="evidence" value="ECO:0007669"/>
    <property type="project" value="UniProtKB-KW"/>
</dbReference>
<evidence type="ECO:0000256" key="2">
    <source>
        <dbReference type="ARBA" id="ARBA00022840"/>
    </source>
</evidence>
<evidence type="ECO:0000259" key="3">
    <source>
        <dbReference type="PROSITE" id="PS50893"/>
    </source>
</evidence>
<dbReference type="SUPFAM" id="SSF52540">
    <property type="entry name" value="P-loop containing nucleoside triphosphate hydrolases"/>
    <property type="match status" value="1"/>
</dbReference>
<protein>
    <submittedName>
        <fullName evidence="4">ATP-binding cassette domain-containing protein</fullName>
    </submittedName>
</protein>
<keyword evidence="1" id="KW-0547">Nucleotide-binding</keyword>
<feature type="domain" description="ABC transporter" evidence="3">
    <location>
        <begin position="2"/>
        <end position="212"/>
    </location>
</feature>
<dbReference type="InterPro" id="IPR027417">
    <property type="entry name" value="P-loop_NTPase"/>
</dbReference>
<dbReference type="Pfam" id="PF00005">
    <property type="entry name" value="ABC_tran"/>
    <property type="match status" value="1"/>
</dbReference>
<dbReference type="SMART" id="SM00382">
    <property type="entry name" value="AAA"/>
    <property type="match status" value="1"/>
</dbReference>
<organism evidence="4 5">
    <name type="scientific">Rothia santali</name>
    <dbReference type="NCBI Taxonomy" id="2949643"/>
    <lineage>
        <taxon>Bacteria</taxon>
        <taxon>Bacillati</taxon>
        <taxon>Actinomycetota</taxon>
        <taxon>Actinomycetes</taxon>
        <taxon>Micrococcales</taxon>
        <taxon>Micrococcaceae</taxon>
        <taxon>Rothia</taxon>
    </lineage>
</organism>
<dbReference type="GO" id="GO:0005886">
    <property type="term" value="C:plasma membrane"/>
    <property type="evidence" value="ECO:0007669"/>
    <property type="project" value="TreeGrafter"/>
</dbReference>
<dbReference type="PANTHER" id="PTHR24220:SF659">
    <property type="entry name" value="TRANSPORTER, PUTATIVE-RELATED"/>
    <property type="match status" value="1"/>
</dbReference>
<keyword evidence="2 4" id="KW-0067">ATP-binding</keyword>
<keyword evidence="5" id="KW-1185">Reference proteome</keyword>
<accession>A0A9X2HMH4</accession>
<dbReference type="GO" id="GO:0016887">
    <property type="term" value="F:ATP hydrolysis activity"/>
    <property type="evidence" value="ECO:0007669"/>
    <property type="project" value="InterPro"/>
</dbReference>
<dbReference type="PROSITE" id="PS50893">
    <property type="entry name" value="ABC_TRANSPORTER_2"/>
    <property type="match status" value="1"/>
</dbReference>
<dbReference type="AlphaFoldDB" id="A0A9X2HMH4"/>
<dbReference type="InterPro" id="IPR015854">
    <property type="entry name" value="ABC_transpr_LolD-like"/>
</dbReference>
<dbReference type="InterPro" id="IPR003593">
    <property type="entry name" value="AAA+_ATPase"/>
</dbReference>
<gene>
    <name evidence="4" type="ORF">NBM05_13845</name>
</gene>
<dbReference type="GO" id="GO:0022857">
    <property type="term" value="F:transmembrane transporter activity"/>
    <property type="evidence" value="ECO:0007669"/>
    <property type="project" value="TreeGrafter"/>
</dbReference>
<evidence type="ECO:0000313" key="5">
    <source>
        <dbReference type="Proteomes" id="UP001139502"/>
    </source>
</evidence>
<dbReference type="RefSeq" id="WP_254168660.1">
    <property type="nucleotide sequence ID" value="NZ_JANAFB010000049.1"/>
</dbReference>
<proteinExistence type="predicted"/>
<dbReference type="Proteomes" id="UP001139502">
    <property type="component" value="Unassembled WGS sequence"/>
</dbReference>
<comment type="caution">
    <text evidence="4">The sequence shown here is derived from an EMBL/GenBank/DDBJ whole genome shotgun (WGS) entry which is preliminary data.</text>
</comment>
<dbReference type="PANTHER" id="PTHR24220">
    <property type="entry name" value="IMPORT ATP-BINDING PROTEIN"/>
    <property type="match status" value="1"/>
</dbReference>
<evidence type="ECO:0000313" key="4">
    <source>
        <dbReference type="EMBL" id="MCP3427063.1"/>
    </source>
</evidence>
<reference evidence="4" key="1">
    <citation type="submission" date="2022-06" db="EMBL/GenBank/DDBJ databases">
        <title>Rothia sp. isolated from sandalwood seedling.</title>
        <authorList>
            <person name="Tuikhar N."/>
            <person name="Kirdat K."/>
            <person name="Thorat V."/>
            <person name="Swetha P."/>
            <person name="Padma S."/>
            <person name="Sundararaj R."/>
            <person name="Yadav A."/>
        </authorList>
    </citation>
    <scope>NUCLEOTIDE SEQUENCE</scope>
    <source>
        <strain evidence="4">AR01</strain>
    </source>
</reference>
<dbReference type="EMBL" id="JANAFB010000049">
    <property type="protein sequence ID" value="MCP3427063.1"/>
    <property type="molecule type" value="Genomic_DNA"/>
</dbReference>
<name>A0A9X2HMH4_9MICC</name>
<evidence type="ECO:0000256" key="1">
    <source>
        <dbReference type="ARBA" id="ARBA00022741"/>
    </source>
</evidence>
<dbReference type="Gene3D" id="3.40.50.300">
    <property type="entry name" value="P-loop containing nucleotide triphosphate hydrolases"/>
    <property type="match status" value="1"/>
</dbReference>